<sequence length="411" mass="42670">MTASGPAPVTLAEVRAAAELLDGVVRRTPVLASRALSDAAGVPVLLKAENLQRAGSFKVRGAYVRMARLSEDEKARGVVAASAGNHAQGVALAARLLGLRAVVYMPVDAALPKVAATRDYGAEVRLVGASVDEALVAARAESDRTGAVLIHPFDHADVVAGQGTLGLELLEQVPDVRTVLVPAGGGGLVAGAATVLAELAPEVRVVAVQTQRVPAFAESMRAGHPVAVPVKPTMADGIAVGRPGDVPFEVLQRLGVEVREVSEEDLSHALLLVAERSKLVVEPAGAAGVAALLAAGSAEEGSFEGPVVAVLSGGNIDPLVLLRVIRHGMVAAGRYLKMRVMLDDRPGALARLLGELAGLGGNIMHIDHTRTDVGLGLNDVWVPMQIETKGPEHCDEIVSRLREVGYRVVRD</sequence>
<protein>
    <recommendedName>
        <fullName evidence="4">threonine ammonia-lyase</fullName>
        <ecNumber evidence="4">4.3.1.19</ecNumber>
    </recommendedName>
    <alternativeName>
        <fullName evidence="8">Threonine deaminase</fullName>
    </alternativeName>
</protein>
<comment type="function">
    <text evidence="7">Catalyzes the anaerobic formation of alpha-ketobutyrate and ammonia from threonine in a two-step reaction. The first step involved a dehydration of threonine and a production of enamine intermediates (aminocrotonate), which tautomerizes to its imine form (iminobutyrate). Both intermediates are unstable and short-lived. The second step is the nonenzymatic hydrolysis of the enamine/imine intermediates to form 2-ketobutyrate and free ammonia. In the low water environment of the cell, the second step is accelerated by RidA.</text>
</comment>
<feature type="domain" description="ACT" evidence="9">
    <location>
        <begin position="337"/>
        <end position="411"/>
    </location>
</feature>
<keyword evidence="11" id="KW-1185">Reference proteome</keyword>
<dbReference type="CDD" id="cd04886">
    <property type="entry name" value="ACT_ThrD-II-like"/>
    <property type="match status" value="1"/>
</dbReference>
<accession>A0A5P9QFG6</accession>
<evidence type="ECO:0000313" key="10">
    <source>
        <dbReference type="EMBL" id="QFU99185.1"/>
    </source>
</evidence>
<dbReference type="InterPro" id="IPR005789">
    <property type="entry name" value="Thr_deHydtase_catblc"/>
</dbReference>
<comment type="catalytic activity">
    <reaction evidence="1">
        <text>L-threonine = 2-oxobutanoate + NH4(+)</text>
        <dbReference type="Rhea" id="RHEA:22108"/>
        <dbReference type="ChEBI" id="CHEBI:16763"/>
        <dbReference type="ChEBI" id="CHEBI:28938"/>
        <dbReference type="ChEBI" id="CHEBI:57926"/>
        <dbReference type="EC" id="4.3.1.19"/>
    </reaction>
</comment>
<comment type="similarity">
    <text evidence="3">Belongs to the serine/threonine dehydratase family.</text>
</comment>
<organism evidence="10 11">
    <name type="scientific">Luteimicrobium xylanilyticum</name>
    <dbReference type="NCBI Taxonomy" id="1133546"/>
    <lineage>
        <taxon>Bacteria</taxon>
        <taxon>Bacillati</taxon>
        <taxon>Actinomycetota</taxon>
        <taxon>Actinomycetes</taxon>
        <taxon>Micrococcales</taxon>
        <taxon>Luteimicrobium</taxon>
    </lineage>
</organism>
<reference evidence="10 11" key="1">
    <citation type="submission" date="2019-10" db="EMBL/GenBank/DDBJ databases">
        <title>Genome sequence of Luteimicrobium xylanilyticum HY-24.</title>
        <authorList>
            <person name="Kim D.Y."/>
            <person name="Park H.-Y."/>
        </authorList>
    </citation>
    <scope>NUCLEOTIDE SEQUENCE [LARGE SCALE GENOMIC DNA]</scope>
    <source>
        <strain evidence="10 11">HY-24</strain>
    </source>
</reference>
<evidence type="ECO:0000256" key="6">
    <source>
        <dbReference type="ARBA" id="ARBA00023239"/>
    </source>
</evidence>
<dbReference type="InterPro" id="IPR050147">
    <property type="entry name" value="Ser/Thr_Dehydratase"/>
</dbReference>
<dbReference type="PANTHER" id="PTHR48078">
    <property type="entry name" value="THREONINE DEHYDRATASE, MITOCHONDRIAL-RELATED"/>
    <property type="match status" value="1"/>
</dbReference>
<dbReference type="InterPro" id="IPR002912">
    <property type="entry name" value="ACT_dom"/>
</dbReference>
<dbReference type="AlphaFoldDB" id="A0A5P9QFG6"/>
<dbReference type="EMBL" id="CP045529">
    <property type="protein sequence ID" value="QFU99185.1"/>
    <property type="molecule type" value="Genomic_DNA"/>
</dbReference>
<dbReference type="Pfam" id="PF01842">
    <property type="entry name" value="ACT"/>
    <property type="match status" value="1"/>
</dbReference>
<evidence type="ECO:0000256" key="5">
    <source>
        <dbReference type="ARBA" id="ARBA00022898"/>
    </source>
</evidence>
<evidence type="ECO:0000256" key="7">
    <source>
        <dbReference type="ARBA" id="ARBA00025527"/>
    </source>
</evidence>
<dbReference type="InterPro" id="IPR045865">
    <property type="entry name" value="ACT-like_dom_sf"/>
</dbReference>
<dbReference type="KEGG" id="lxl:KDY119_02711"/>
<dbReference type="SUPFAM" id="SSF55021">
    <property type="entry name" value="ACT-like"/>
    <property type="match status" value="1"/>
</dbReference>
<evidence type="ECO:0000256" key="3">
    <source>
        <dbReference type="ARBA" id="ARBA00010869"/>
    </source>
</evidence>
<dbReference type="Gene3D" id="3.30.70.260">
    <property type="match status" value="1"/>
</dbReference>
<dbReference type="Proteomes" id="UP000326702">
    <property type="component" value="Chromosome"/>
</dbReference>
<dbReference type="GO" id="GO:0006567">
    <property type="term" value="P:L-threonine catabolic process"/>
    <property type="evidence" value="ECO:0007669"/>
    <property type="project" value="InterPro"/>
</dbReference>
<evidence type="ECO:0000256" key="8">
    <source>
        <dbReference type="ARBA" id="ARBA00031427"/>
    </source>
</evidence>
<dbReference type="FunFam" id="3.40.50.1100:FF:000005">
    <property type="entry name" value="Threonine dehydratase catabolic"/>
    <property type="match status" value="1"/>
</dbReference>
<evidence type="ECO:0000259" key="9">
    <source>
        <dbReference type="PROSITE" id="PS51671"/>
    </source>
</evidence>
<dbReference type="GO" id="GO:0009097">
    <property type="term" value="P:isoleucine biosynthetic process"/>
    <property type="evidence" value="ECO:0007669"/>
    <property type="project" value="TreeGrafter"/>
</dbReference>
<dbReference type="GO" id="GO:0003941">
    <property type="term" value="F:L-serine ammonia-lyase activity"/>
    <property type="evidence" value="ECO:0007669"/>
    <property type="project" value="TreeGrafter"/>
</dbReference>
<dbReference type="RefSeq" id="WP_036946881.1">
    <property type="nucleotide sequence ID" value="NZ_BAABIH010000008.1"/>
</dbReference>
<gene>
    <name evidence="10" type="primary">ilvA</name>
    <name evidence="10" type="ORF">KDY119_02711</name>
</gene>
<dbReference type="OrthoDB" id="9811476at2"/>
<name>A0A5P9QFG6_9MICO</name>
<dbReference type="InterPro" id="IPR044561">
    <property type="entry name" value="ACT_ThrD-II-like"/>
</dbReference>
<dbReference type="NCBIfam" id="TIGR01127">
    <property type="entry name" value="ilvA_1Cterm"/>
    <property type="match status" value="1"/>
</dbReference>
<dbReference type="Gene3D" id="3.40.50.1100">
    <property type="match status" value="2"/>
</dbReference>
<dbReference type="GO" id="GO:0004794">
    <property type="term" value="F:threonine deaminase activity"/>
    <property type="evidence" value="ECO:0007669"/>
    <property type="project" value="UniProtKB-EC"/>
</dbReference>
<dbReference type="InterPro" id="IPR001926">
    <property type="entry name" value="TrpB-like_PALP"/>
</dbReference>
<keyword evidence="6 10" id="KW-0456">Lyase</keyword>
<evidence type="ECO:0000256" key="2">
    <source>
        <dbReference type="ARBA" id="ARBA00001933"/>
    </source>
</evidence>
<dbReference type="GO" id="GO:0006565">
    <property type="term" value="P:L-serine catabolic process"/>
    <property type="evidence" value="ECO:0007669"/>
    <property type="project" value="TreeGrafter"/>
</dbReference>
<dbReference type="PROSITE" id="PS51671">
    <property type="entry name" value="ACT"/>
    <property type="match status" value="1"/>
</dbReference>
<dbReference type="Pfam" id="PF00291">
    <property type="entry name" value="PALP"/>
    <property type="match status" value="1"/>
</dbReference>
<dbReference type="EC" id="4.3.1.19" evidence="4"/>
<dbReference type="InterPro" id="IPR036052">
    <property type="entry name" value="TrpB-like_PALP_sf"/>
</dbReference>
<comment type="cofactor">
    <cofactor evidence="2">
        <name>pyridoxal 5'-phosphate</name>
        <dbReference type="ChEBI" id="CHEBI:597326"/>
    </cofactor>
</comment>
<dbReference type="PANTHER" id="PTHR48078:SF6">
    <property type="entry name" value="L-THREONINE DEHYDRATASE CATABOLIC TDCB"/>
    <property type="match status" value="1"/>
</dbReference>
<evidence type="ECO:0000256" key="4">
    <source>
        <dbReference type="ARBA" id="ARBA00012096"/>
    </source>
</evidence>
<dbReference type="CDD" id="cd01562">
    <property type="entry name" value="Thr-dehyd"/>
    <property type="match status" value="1"/>
</dbReference>
<evidence type="ECO:0000256" key="1">
    <source>
        <dbReference type="ARBA" id="ARBA00001274"/>
    </source>
</evidence>
<dbReference type="SUPFAM" id="SSF53686">
    <property type="entry name" value="Tryptophan synthase beta subunit-like PLP-dependent enzymes"/>
    <property type="match status" value="1"/>
</dbReference>
<proteinExistence type="inferred from homology"/>
<keyword evidence="5" id="KW-0663">Pyridoxal phosphate</keyword>
<evidence type="ECO:0000313" key="11">
    <source>
        <dbReference type="Proteomes" id="UP000326702"/>
    </source>
</evidence>